<dbReference type="Pfam" id="PF01535">
    <property type="entry name" value="PPR"/>
    <property type="match status" value="2"/>
</dbReference>
<gene>
    <name evidence="3" type="ORF">SELMODRAFT_72439</name>
</gene>
<dbReference type="AlphaFoldDB" id="D8T6H5"/>
<dbReference type="PANTHER" id="PTHR47926">
    <property type="entry name" value="PENTATRICOPEPTIDE REPEAT-CONTAINING PROTEIN"/>
    <property type="match status" value="1"/>
</dbReference>
<dbReference type="Gramene" id="EFJ07727">
    <property type="protein sequence ID" value="EFJ07727"/>
    <property type="gene ID" value="SELMODRAFT_72439"/>
</dbReference>
<dbReference type="InParanoid" id="D8T6H5"/>
<accession>D8T6H5</accession>
<dbReference type="InterPro" id="IPR002885">
    <property type="entry name" value="PPR_rpt"/>
</dbReference>
<proteinExistence type="predicted"/>
<dbReference type="EMBL" id="GL377681">
    <property type="protein sequence ID" value="EFJ07727.1"/>
    <property type="molecule type" value="Genomic_DNA"/>
</dbReference>
<feature type="non-terminal residue" evidence="3">
    <location>
        <position position="150"/>
    </location>
</feature>
<dbReference type="HOGENOM" id="CLU_002706_0_0_1"/>
<name>D8T6H5_SELML</name>
<dbReference type="Gene3D" id="1.25.40.10">
    <property type="entry name" value="Tetratricopeptide repeat domain"/>
    <property type="match status" value="2"/>
</dbReference>
<evidence type="ECO:0008006" key="5">
    <source>
        <dbReference type="Google" id="ProtNLM"/>
    </source>
</evidence>
<dbReference type="GO" id="GO:0009451">
    <property type="term" value="P:RNA modification"/>
    <property type="evidence" value="ECO:0007669"/>
    <property type="project" value="InterPro"/>
</dbReference>
<dbReference type="KEGG" id="smo:SELMODRAFT_72439"/>
<protein>
    <recommendedName>
        <fullName evidence="5">Pentacotripeptide-repeat region of PRORP domain-containing protein</fullName>
    </recommendedName>
</protein>
<dbReference type="InterPro" id="IPR046960">
    <property type="entry name" value="PPR_At4g14850-like_plant"/>
</dbReference>
<dbReference type="PROSITE" id="PS51375">
    <property type="entry name" value="PPR"/>
    <property type="match status" value="1"/>
</dbReference>
<dbReference type="GO" id="GO:0003723">
    <property type="term" value="F:RNA binding"/>
    <property type="evidence" value="ECO:0007669"/>
    <property type="project" value="InterPro"/>
</dbReference>
<feature type="repeat" description="PPR" evidence="2">
    <location>
        <begin position="37"/>
        <end position="71"/>
    </location>
</feature>
<keyword evidence="4" id="KW-1185">Reference proteome</keyword>
<dbReference type="InterPro" id="IPR011990">
    <property type="entry name" value="TPR-like_helical_dom_sf"/>
</dbReference>
<evidence type="ECO:0000313" key="4">
    <source>
        <dbReference type="Proteomes" id="UP000001514"/>
    </source>
</evidence>
<feature type="non-terminal residue" evidence="3">
    <location>
        <position position="1"/>
    </location>
</feature>
<reference evidence="3 4" key="1">
    <citation type="journal article" date="2011" name="Science">
        <title>The Selaginella genome identifies genetic changes associated with the evolution of vascular plants.</title>
        <authorList>
            <person name="Banks J.A."/>
            <person name="Nishiyama T."/>
            <person name="Hasebe M."/>
            <person name="Bowman J.L."/>
            <person name="Gribskov M."/>
            <person name="dePamphilis C."/>
            <person name="Albert V.A."/>
            <person name="Aono N."/>
            <person name="Aoyama T."/>
            <person name="Ambrose B.A."/>
            <person name="Ashton N.W."/>
            <person name="Axtell M.J."/>
            <person name="Barker E."/>
            <person name="Barker M.S."/>
            <person name="Bennetzen J.L."/>
            <person name="Bonawitz N.D."/>
            <person name="Chapple C."/>
            <person name="Cheng C."/>
            <person name="Correa L.G."/>
            <person name="Dacre M."/>
            <person name="DeBarry J."/>
            <person name="Dreyer I."/>
            <person name="Elias M."/>
            <person name="Engstrom E.M."/>
            <person name="Estelle M."/>
            <person name="Feng L."/>
            <person name="Finet C."/>
            <person name="Floyd S.K."/>
            <person name="Frommer W.B."/>
            <person name="Fujita T."/>
            <person name="Gramzow L."/>
            <person name="Gutensohn M."/>
            <person name="Harholt J."/>
            <person name="Hattori M."/>
            <person name="Heyl A."/>
            <person name="Hirai T."/>
            <person name="Hiwatashi Y."/>
            <person name="Ishikawa M."/>
            <person name="Iwata M."/>
            <person name="Karol K.G."/>
            <person name="Koehler B."/>
            <person name="Kolukisaoglu U."/>
            <person name="Kubo M."/>
            <person name="Kurata T."/>
            <person name="Lalonde S."/>
            <person name="Li K."/>
            <person name="Li Y."/>
            <person name="Litt A."/>
            <person name="Lyons E."/>
            <person name="Manning G."/>
            <person name="Maruyama T."/>
            <person name="Michael T.P."/>
            <person name="Mikami K."/>
            <person name="Miyazaki S."/>
            <person name="Morinaga S."/>
            <person name="Murata T."/>
            <person name="Mueller-Roeber B."/>
            <person name="Nelson D.R."/>
            <person name="Obara M."/>
            <person name="Oguri Y."/>
            <person name="Olmstead R.G."/>
            <person name="Onodera N."/>
            <person name="Petersen B.L."/>
            <person name="Pils B."/>
            <person name="Prigge M."/>
            <person name="Rensing S.A."/>
            <person name="Riano-Pachon D.M."/>
            <person name="Roberts A.W."/>
            <person name="Sato Y."/>
            <person name="Scheller H.V."/>
            <person name="Schulz B."/>
            <person name="Schulz C."/>
            <person name="Shakirov E.V."/>
            <person name="Shibagaki N."/>
            <person name="Shinohara N."/>
            <person name="Shippen D.E."/>
            <person name="Soerensen I."/>
            <person name="Sotooka R."/>
            <person name="Sugimoto N."/>
            <person name="Sugita M."/>
            <person name="Sumikawa N."/>
            <person name="Tanurdzic M."/>
            <person name="Theissen G."/>
            <person name="Ulvskov P."/>
            <person name="Wakazuki S."/>
            <person name="Weng J.K."/>
            <person name="Willats W.W."/>
            <person name="Wipf D."/>
            <person name="Wolf P.G."/>
            <person name="Yang L."/>
            <person name="Zimmer A.D."/>
            <person name="Zhu Q."/>
            <person name="Mitros T."/>
            <person name="Hellsten U."/>
            <person name="Loque D."/>
            <person name="Otillar R."/>
            <person name="Salamov A."/>
            <person name="Schmutz J."/>
            <person name="Shapiro H."/>
            <person name="Lindquist E."/>
            <person name="Lucas S."/>
            <person name="Rokhsar D."/>
            <person name="Grigoriev I.V."/>
        </authorList>
    </citation>
    <scope>NUCLEOTIDE SEQUENCE [LARGE SCALE GENOMIC DNA]</scope>
</reference>
<dbReference type="STRING" id="88036.D8T6H5"/>
<sequence>VQLLMSLYSQTSLLTAAANSGHLGDAKRIFDGIGEPDVVCWNAMLSAYARAGCISDARGIFDAMQAKNLMAMIHAPTPACFASVLAACVHRGALELATSYFAAMVRDHGVTPGRQHYGCMVDLMGRAGRVDDARHIVAAMPCHVDALDWR</sequence>
<organism evidence="4">
    <name type="scientific">Selaginella moellendorffii</name>
    <name type="common">Spikemoss</name>
    <dbReference type="NCBI Taxonomy" id="88036"/>
    <lineage>
        <taxon>Eukaryota</taxon>
        <taxon>Viridiplantae</taxon>
        <taxon>Streptophyta</taxon>
        <taxon>Embryophyta</taxon>
        <taxon>Tracheophyta</taxon>
        <taxon>Lycopodiopsida</taxon>
        <taxon>Selaginellales</taxon>
        <taxon>Selaginellaceae</taxon>
        <taxon>Selaginella</taxon>
    </lineage>
</organism>
<dbReference type="Proteomes" id="UP000001514">
    <property type="component" value="Unassembled WGS sequence"/>
</dbReference>
<dbReference type="OMA" id="RIIHMAT"/>
<keyword evidence="1" id="KW-0677">Repeat</keyword>
<evidence type="ECO:0000313" key="3">
    <source>
        <dbReference type="EMBL" id="EFJ07727.1"/>
    </source>
</evidence>
<dbReference type="NCBIfam" id="TIGR00756">
    <property type="entry name" value="PPR"/>
    <property type="match status" value="1"/>
</dbReference>
<dbReference type="eggNOG" id="KOG4197">
    <property type="taxonomic scope" value="Eukaryota"/>
</dbReference>
<evidence type="ECO:0000256" key="1">
    <source>
        <dbReference type="ARBA" id="ARBA00022737"/>
    </source>
</evidence>
<evidence type="ECO:0000256" key="2">
    <source>
        <dbReference type="PROSITE-ProRule" id="PRU00708"/>
    </source>
</evidence>